<name>A0ABN2YH90_9MICC</name>
<protein>
    <submittedName>
        <fullName evidence="1">Uncharacterized protein</fullName>
    </submittedName>
</protein>
<comment type="caution">
    <text evidence="1">The sequence shown here is derived from an EMBL/GenBank/DDBJ whole genome shotgun (WGS) entry which is preliminary data.</text>
</comment>
<gene>
    <name evidence="1" type="ORF">GCM10009825_04940</name>
</gene>
<dbReference type="RefSeq" id="WP_116765379.1">
    <property type="nucleotide sequence ID" value="NZ_BAAAQB010000006.1"/>
</dbReference>
<reference evidence="1 2" key="1">
    <citation type="journal article" date="2019" name="Int. J. Syst. Evol. Microbiol.">
        <title>The Global Catalogue of Microorganisms (GCM) 10K type strain sequencing project: providing services to taxonomists for standard genome sequencing and annotation.</title>
        <authorList>
            <consortium name="The Broad Institute Genomics Platform"/>
            <consortium name="The Broad Institute Genome Sequencing Center for Infectious Disease"/>
            <person name="Wu L."/>
            <person name="Ma J."/>
        </authorList>
    </citation>
    <scope>NUCLEOTIDE SEQUENCE [LARGE SCALE GENOMIC DNA]</scope>
    <source>
        <strain evidence="1 2">JCM 15921</strain>
    </source>
</reference>
<dbReference type="Proteomes" id="UP001500102">
    <property type="component" value="Unassembled WGS sequence"/>
</dbReference>
<dbReference type="EMBL" id="BAAAQB010000006">
    <property type="protein sequence ID" value="GAA2127125.1"/>
    <property type="molecule type" value="Genomic_DNA"/>
</dbReference>
<organism evidence="1 2">
    <name type="scientific">Arthrobacter humicola</name>
    <dbReference type="NCBI Taxonomy" id="409291"/>
    <lineage>
        <taxon>Bacteria</taxon>
        <taxon>Bacillati</taxon>
        <taxon>Actinomycetota</taxon>
        <taxon>Actinomycetes</taxon>
        <taxon>Micrococcales</taxon>
        <taxon>Micrococcaceae</taxon>
        <taxon>Arthrobacter</taxon>
    </lineage>
</organism>
<proteinExistence type="predicted"/>
<accession>A0ABN2YH90</accession>
<evidence type="ECO:0000313" key="2">
    <source>
        <dbReference type="Proteomes" id="UP001500102"/>
    </source>
</evidence>
<sequence length="77" mass="8489">MNARTPTTEDRLRAMLENIKAATANTRQAMDAPGDEDWVQDGESDAEYLRAIQRDTIARLDATAQDIEALLAERLGG</sequence>
<keyword evidence="2" id="KW-1185">Reference proteome</keyword>
<evidence type="ECO:0000313" key="1">
    <source>
        <dbReference type="EMBL" id="GAA2127125.1"/>
    </source>
</evidence>